<dbReference type="RefSeq" id="WP_136383520.1">
    <property type="nucleotide sequence ID" value="NZ_SSOD01000002.1"/>
</dbReference>
<evidence type="ECO:0000313" key="3">
    <source>
        <dbReference type="EMBL" id="THF64331.1"/>
    </source>
</evidence>
<reference evidence="3 4" key="1">
    <citation type="submission" date="2019-04" db="EMBL/GenBank/DDBJ databases">
        <title>Azoarcus rhizosphaerae sp. nov. isolated from rhizosphere of Ficus religiosa.</title>
        <authorList>
            <person name="Lin S.-Y."/>
            <person name="Hameed A."/>
            <person name="Hsu Y.-H."/>
            <person name="Young C.-C."/>
        </authorList>
    </citation>
    <scope>NUCLEOTIDE SEQUENCE [LARGE SCALE GENOMIC DNA]</scope>
    <source>
        <strain evidence="3 4">CC-YHH848</strain>
    </source>
</reference>
<dbReference type="Gene3D" id="1.10.10.2690">
    <property type="match status" value="1"/>
</dbReference>
<comment type="caution">
    <text evidence="3">The sequence shown here is derived from an EMBL/GenBank/DDBJ whole genome shotgun (WGS) entry which is preliminary data.</text>
</comment>
<dbReference type="InterPro" id="IPR053721">
    <property type="entry name" value="Fimbrial_Adhesin_Reg"/>
</dbReference>
<proteinExistence type="predicted"/>
<keyword evidence="2" id="KW-0804">Transcription</keyword>
<evidence type="ECO:0000256" key="1">
    <source>
        <dbReference type="ARBA" id="ARBA00023015"/>
    </source>
</evidence>
<keyword evidence="1" id="KW-0805">Transcription regulation</keyword>
<dbReference type="EMBL" id="SSOD01000002">
    <property type="protein sequence ID" value="THF64331.1"/>
    <property type="molecule type" value="Genomic_DNA"/>
</dbReference>
<name>A0A4S4AWF7_9RHOO</name>
<dbReference type="AlphaFoldDB" id="A0A4S4AWF7"/>
<accession>A0A4S4AWF7</accession>
<evidence type="ECO:0000256" key="2">
    <source>
        <dbReference type="ARBA" id="ARBA00023163"/>
    </source>
</evidence>
<evidence type="ECO:0000313" key="4">
    <source>
        <dbReference type="Proteomes" id="UP000307956"/>
    </source>
</evidence>
<sequence length="74" mass="7572">MTPDRLTPDAFAALAALHQTRSPAAQEAARLVMVEGLSQTKAAARVGVSSGSVSNAVATLRSRLALARRAAGVE</sequence>
<protein>
    <recommendedName>
        <fullName evidence="5">TrfB transcriptional repressor protein domain-containing protein</fullName>
    </recommendedName>
</protein>
<keyword evidence="4" id="KW-1185">Reference proteome</keyword>
<gene>
    <name evidence="3" type="ORF">E6O51_03200</name>
</gene>
<evidence type="ECO:0008006" key="5">
    <source>
        <dbReference type="Google" id="ProtNLM"/>
    </source>
</evidence>
<organism evidence="3 4">
    <name type="scientific">Pseudothauera rhizosphaerae</name>
    <dbReference type="NCBI Taxonomy" id="2565932"/>
    <lineage>
        <taxon>Bacteria</taxon>
        <taxon>Pseudomonadati</taxon>
        <taxon>Pseudomonadota</taxon>
        <taxon>Betaproteobacteria</taxon>
        <taxon>Rhodocyclales</taxon>
        <taxon>Zoogloeaceae</taxon>
        <taxon>Pseudothauera</taxon>
    </lineage>
</organism>
<dbReference type="Proteomes" id="UP000307956">
    <property type="component" value="Unassembled WGS sequence"/>
</dbReference>